<dbReference type="EMBL" id="BSDI01000012">
    <property type="protein sequence ID" value="GLH97755.1"/>
    <property type="molecule type" value="Genomic_DNA"/>
</dbReference>
<feature type="region of interest" description="Disordered" evidence="1">
    <location>
        <begin position="1"/>
        <end position="141"/>
    </location>
</feature>
<feature type="compositionally biased region" description="Low complexity" evidence="1">
    <location>
        <begin position="51"/>
        <end position="62"/>
    </location>
</feature>
<feature type="compositionally biased region" description="Pro residues" evidence="1">
    <location>
        <begin position="94"/>
        <end position="129"/>
    </location>
</feature>
<evidence type="ECO:0000256" key="2">
    <source>
        <dbReference type="SAM" id="Phobius"/>
    </source>
</evidence>
<feature type="compositionally biased region" description="Polar residues" evidence="1">
    <location>
        <begin position="70"/>
        <end position="90"/>
    </location>
</feature>
<evidence type="ECO:0000256" key="1">
    <source>
        <dbReference type="SAM" id="MobiDB-lite"/>
    </source>
</evidence>
<keyword evidence="2" id="KW-0472">Membrane</keyword>
<protein>
    <recommendedName>
        <fullName evidence="5">Ig-like domain-containing protein</fullName>
    </recommendedName>
</protein>
<organism evidence="3 4">
    <name type="scientific">Phytohabitans aurantiacus</name>
    <dbReference type="NCBI Taxonomy" id="3016789"/>
    <lineage>
        <taxon>Bacteria</taxon>
        <taxon>Bacillati</taxon>
        <taxon>Actinomycetota</taxon>
        <taxon>Actinomycetes</taxon>
        <taxon>Micromonosporales</taxon>
        <taxon>Micromonosporaceae</taxon>
    </lineage>
</organism>
<keyword evidence="4" id="KW-1185">Reference proteome</keyword>
<accession>A0ABQ5QWN5</accession>
<gene>
    <name evidence="3" type="ORF">Pa4123_30300</name>
</gene>
<evidence type="ECO:0000313" key="3">
    <source>
        <dbReference type="EMBL" id="GLH97755.1"/>
    </source>
</evidence>
<dbReference type="Gene3D" id="3.10.450.50">
    <property type="match status" value="1"/>
</dbReference>
<keyword evidence="2" id="KW-1133">Transmembrane helix</keyword>
<evidence type="ECO:0008006" key="5">
    <source>
        <dbReference type="Google" id="ProtNLM"/>
    </source>
</evidence>
<proteinExistence type="predicted"/>
<feature type="transmembrane region" description="Helical" evidence="2">
    <location>
        <begin position="151"/>
        <end position="176"/>
    </location>
</feature>
<feature type="compositionally biased region" description="Pro residues" evidence="1">
    <location>
        <begin position="22"/>
        <end position="50"/>
    </location>
</feature>
<comment type="caution">
    <text evidence="3">The sequence shown here is derived from an EMBL/GenBank/DDBJ whole genome shotgun (WGS) entry which is preliminary data.</text>
</comment>
<dbReference type="Proteomes" id="UP001144280">
    <property type="component" value="Unassembled WGS sequence"/>
</dbReference>
<reference evidence="3" key="1">
    <citation type="submission" date="2022-12" db="EMBL/GenBank/DDBJ databases">
        <title>New Phytohabitans aurantiacus sp. RD004123 nov., an actinomycete isolated from soil.</title>
        <authorList>
            <person name="Triningsih D.W."/>
            <person name="Harunari E."/>
            <person name="Igarashi Y."/>
        </authorList>
    </citation>
    <scope>NUCLEOTIDE SEQUENCE</scope>
    <source>
        <strain evidence="3">RD004123</strain>
    </source>
</reference>
<name>A0ABQ5QWN5_9ACTN</name>
<sequence>MGETMTQPPYGGANQQPEGQPGYPPPVDPYAAPPAQSPPPTSPPPPPPNYGPYQQPQYGQPTSSPPYPAQPTSGQPYAPTSGSPYSPQPVSGQPYPPQPTSGQPYPPQPVSAQPYPPQPTSGQPYPPQPVSGYPAYPGGPVPGPPKKRTGLVIAAVVAAVAVVLCGGGITGAVLLLRNTEPNPGQAEPVAAVREFLKAVYTDQDPAKANDLVCAESRDESEIKKKVDEVKNLATKYQSPRYKWDEPKVDNQDSESAKVSVKVTMTTSDEKIAEQQLTFTVVQKTGWFVCEISS</sequence>
<evidence type="ECO:0000313" key="4">
    <source>
        <dbReference type="Proteomes" id="UP001144280"/>
    </source>
</evidence>
<keyword evidence="2" id="KW-0812">Transmembrane</keyword>